<evidence type="ECO:0000313" key="17">
    <source>
        <dbReference type="Ensembl" id="ENSCCNP00000027356.1"/>
    </source>
</evidence>
<gene>
    <name evidence="17 19" type="primary">LOC109681392</name>
</gene>
<evidence type="ECO:0000256" key="11">
    <source>
        <dbReference type="ARBA" id="ARBA00053548"/>
    </source>
</evidence>
<keyword evidence="8" id="KW-1015">Disulfide bond</keyword>
<dbReference type="GO" id="GO:0030220">
    <property type="term" value="P:platelet formation"/>
    <property type="evidence" value="ECO:0007669"/>
    <property type="project" value="TreeGrafter"/>
</dbReference>
<reference evidence="19" key="2">
    <citation type="submission" date="2025-04" db="UniProtKB">
        <authorList>
            <consortium name="RefSeq"/>
        </authorList>
    </citation>
    <scope>IDENTIFICATION</scope>
    <source>
        <tissue evidence="19">Leukocyte</tissue>
    </source>
</reference>
<dbReference type="GO" id="GO:0005886">
    <property type="term" value="C:plasma membrane"/>
    <property type="evidence" value="ECO:0007669"/>
    <property type="project" value="TreeGrafter"/>
</dbReference>
<dbReference type="InterPro" id="IPR001304">
    <property type="entry name" value="C-type_lectin-like"/>
</dbReference>
<keyword evidence="4" id="KW-0430">Lectin</keyword>
<keyword evidence="9" id="KW-0675">Receptor</keyword>
<dbReference type="RefSeq" id="XP_020011733.1">
    <property type="nucleotide sequence ID" value="XM_020156144.1"/>
</dbReference>
<proteinExistence type="predicted"/>
<evidence type="ECO:0000313" key="19">
    <source>
        <dbReference type="RefSeq" id="XP_020011733.1"/>
    </source>
</evidence>
<organism evidence="19">
    <name type="scientific">Castor canadensis</name>
    <name type="common">American beaver</name>
    <dbReference type="NCBI Taxonomy" id="51338"/>
    <lineage>
        <taxon>Eukaryota</taxon>
        <taxon>Metazoa</taxon>
        <taxon>Chordata</taxon>
        <taxon>Craniata</taxon>
        <taxon>Vertebrata</taxon>
        <taxon>Euteleostomi</taxon>
        <taxon>Mammalia</taxon>
        <taxon>Eutheria</taxon>
        <taxon>Euarchontoglires</taxon>
        <taxon>Glires</taxon>
        <taxon>Rodentia</taxon>
        <taxon>Castorimorpha</taxon>
        <taxon>Castoridae</taxon>
        <taxon>Castor</taxon>
    </lineage>
</organism>
<evidence type="ECO:0000256" key="12">
    <source>
        <dbReference type="ARBA" id="ARBA00062903"/>
    </source>
</evidence>
<dbReference type="GO" id="GO:0004888">
    <property type="term" value="F:transmembrane signaling receptor activity"/>
    <property type="evidence" value="ECO:0007669"/>
    <property type="project" value="TreeGrafter"/>
</dbReference>
<dbReference type="PROSITE" id="PS50041">
    <property type="entry name" value="C_TYPE_LECTIN_2"/>
    <property type="match status" value="1"/>
</dbReference>
<dbReference type="KEGG" id="ccan:109681392"/>
<dbReference type="InterPro" id="IPR016186">
    <property type="entry name" value="C-type_lectin-like/link_sf"/>
</dbReference>
<keyword evidence="3 15" id="KW-0812">Transmembrane</keyword>
<dbReference type="SUPFAM" id="SSF56436">
    <property type="entry name" value="C-type lectin-like"/>
    <property type="match status" value="1"/>
</dbReference>
<feature type="domain" description="C-type lectin" evidence="16">
    <location>
        <begin position="110"/>
        <end position="218"/>
    </location>
</feature>
<dbReference type="Pfam" id="PF00059">
    <property type="entry name" value="Lectin_C"/>
    <property type="match status" value="1"/>
</dbReference>
<evidence type="ECO:0000256" key="9">
    <source>
        <dbReference type="ARBA" id="ARBA00023170"/>
    </source>
</evidence>
<dbReference type="GO" id="GO:0007166">
    <property type="term" value="P:cell surface receptor signaling pathway"/>
    <property type="evidence" value="ECO:0007669"/>
    <property type="project" value="UniProtKB-ARBA"/>
</dbReference>
<evidence type="ECO:0000256" key="8">
    <source>
        <dbReference type="ARBA" id="ARBA00023157"/>
    </source>
</evidence>
<dbReference type="CTD" id="51266"/>
<keyword evidence="5" id="KW-0735">Signal-anchor</keyword>
<dbReference type="PANTHER" id="PTHR46490:SF2">
    <property type="entry name" value="C-TYPE LECTIN DOMAIN FAMILY 1 MEMBER B"/>
    <property type="match status" value="1"/>
</dbReference>
<keyword evidence="7 15" id="KW-0472">Membrane</keyword>
<accession>A0A8B7TVZ0</accession>
<dbReference type="CDD" id="cd03593">
    <property type="entry name" value="CLECT_NK_receptors_like"/>
    <property type="match status" value="1"/>
</dbReference>
<sequence length="230" mass="26732">MQDEDGYITLNIKPRKPVPTSDDPASSFWWRVMALILLILSLGMVIGLVALGIMSFTQQNYLRAENENLSGTLQQLAKNFCQDLIRQLEQKQRGSYDHKCSPCDTNWRYYGDSCYGFFRHNLTWEDSKQFCTDKNATLIKIANQNILEYIKARTVLIRWVGLSRQNSNKIWMWEDGSVPPKNMLDLSGDRRENMNCAYFHNGKIRPTFCEDKHYLMCERKAGVAKVDQLL</sequence>
<evidence type="ECO:0000256" key="7">
    <source>
        <dbReference type="ARBA" id="ARBA00023136"/>
    </source>
</evidence>
<evidence type="ECO:0000256" key="13">
    <source>
        <dbReference type="ARBA" id="ARBA00068555"/>
    </source>
</evidence>
<dbReference type="InterPro" id="IPR016187">
    <property type="entry name" value="CTDL_fold"/>
</dbReference>
<dbReference type="FunFam" id="3.10.100.10:FF:000083">
    <property type="entry name" value="C-type lectin domain family 1 member B"/>
    <property type="match status" value="1"/>
</dbReference>
<comment type="subunit">
    <text evidence="12">Homodimer. Interacts (via cytoplasmic domain) with RACK1; promotes CLEC1B ubiquitination and proteasome-mediated degradation. Interacts (dimer) with SYK (via SH2 domains). Interacts with PDPN; the interaction is independent of CLEC1B glycosylation and activates CLEC1B.</text>
</comment>
<evidence type="ECO:0000256" key="14">
    <source>
        <dbReference type="ARBA" id="ARBA00080402"/>
    </source>
</evidence>
<evidence type="ECO:0000256" key="15">
    <source>
        <dbReference type="SAM" id="Phobius"/>
    </source>
</evidence>
<keyword evidence="6 15" id="KW-1133">Transmembrane helix</keyword>
<dbReference type="InterPro" id="IPR033992">
    <property type="entry name" value="NKR-like_CTLD"/>
</dbReference>
<evidence type="ECO:0000256" key="4">
    <source>
        <dbReference type="ARBA" id="ARBA00022734"/>
    </source>
</evidence>
<dbReference type="PANTHER" id="PTHR46490">
    <property type="entry name" value="C-TYPE LECTIN DOMAIN FAMILY 12 MEMBER A-RELATED"/>
    <property type="match status" value="1"/>
</dbReference>
<keyword evidence="18" id="KW-1185">Reference proteome</keyword>
<dbReference type="GO" id="GO:0030246">
    <property type="term" value="F:carbohydrate binding"/>
    <property type="evidence" value="ECO:0007669"/>
    <property type="project" value="UniProtKB-KW"/>
</dbReference>
<keyword evidence="10" id="KW-0325">Glycoprotein</keyword>
<keyword evidence="2" id="KW-0597">Phosphoprotein</keyword>
<feature type="transmembrane region" description="Helical" evidence="15">
    <location>
        <begin position="28"/>
        <end position="53"/>
    </location>
</feature>
<evidence type="ECO:0000313" key="18">
    <source>
        <dbReference type="Proteomes" id="UP001732720"/>
    </source>
</evidence>
<evidence type="ECO:0000256" key="2">
    <source>
        <dbReference type="ARBA" id="ARBA00022553"/>
    </source>
</evidence>
<evidence type="ECO:0000256" key="3">
    <source>
        <dbReference type="ARBA" id="ARBA00022692"/>
    </source>
</evidence>
<comment type="function">
    <text evidence="11">C-type lectin-like receptor that functions as a platelet receptor for the lymphatic endothelial marker, PDPN. After ligand activation, signals via sequential activation of SRC and SYK tyrosine kinases leading to activation of PLCG2.</text>
</comment>
<dbReference type="Proteomes" id="UP001732720">
    <property type="component" value="Chromosome 6"/>
</dbReference>
<comment type="subcellular location">
    <subcellularLocation>
        <location evidence="1">Membrane</location>
        <topology evidence="1">Single-pass type II membrane protein</topology>
    </subcellularLocation>
</comment>
<evidence type="ECO:0000256" key="10">
    <source>
        <dbReference type="ARBA" id="ARBA00023180"/>
    </source>
</evidence>
<name>A0A8B7TVZ0_CASCN</name>
<reference evidence="17" key="1">
    <citation type="submission" date="2023-09" db="UniProtKB">
        <authorList>
            <consortium name="Ensembl"/>
        </authorList>
    </citation>
    <scope>IDENTIFICATION</scope>
</reference>
<dbReference type="SMART" id="SM00034">
    <property type="entry name" value="CLECT"/>
    <property type="match status" value="1"/>
</dbReference>
<dbReference type="Gene3D" id="3.10.100.10">
    <property type="entry name" value="Mannose-Binding Protein A, subunit A"/>
    <property type="match status" value="1"/>
</dbReference>
<dbReference type="OrthoDB" id="6133475at2759"/>
<dbReference type="Ensembl" id="ENSCCNT00000034639.1">
    <property type="protein sequence ID" value="ENSCCNP00000027356.1"/>
    <property type="gene ID" value="ENSCCNG00000026471.1"/>
</dbReference>
<dbReference type="AlphaFoldDB" id="A0A8B7TVZ0"/>
<protein>
    <recommendedName>
        <fullName evidence="13">C-type lectin domain family 1 member B</fullName>
    </recommendedName>
    <alternativeName>
        <fullName evidence="14">C-type lectin-like receptor 2</fullName>
    </alternativeName>
</protein>
<evidence type="ECO:0000256" key="6">
    <source>
        <dbReference type="ARBA" id="ARBA00022989"/>
    </source>
</evidence>
<evidence type="ECO:0000259" key="16">
    <source>
        <dbReference type="PROSITE" id="PS50041"/>
    </source>
</evidence>
<dbReference type="InterPro" id="IPR052309">
    <property type="entry name" value="C-type_Lectin_Domain_Fam1"/>
</dbReference>
<evidence type="ECO:0000256" key="5">
    <source>
        <dbReference type="ARBA" id="ARBA00022968"/>
    </source>
</evidence>
<evidence type="ECO:0000256" key="1">
    <source>
        <dbReference type="ARBA" id="ARBA00004606"/>
    </source>
</evidence>